<evidence type="ECO:0000256" key="2">
    <source>
        <dbReference type="SAM" id="SignalP"/>
    </source>
</evidence>
<proteinExistence type="predicted"/>
<feature type="region of interest" description="Disordered" evidence="1">
    <location>
        <begin position="77"/>
        <end position="99"/>
    </location>
</feature>
<reference evidence="3" key="1">
    <citation type="journal article" date="2014" name="BMC Genomics">
        <title>Characterizing the developmental transcriptome of the oriental fruit fly, Bactrocera dorsalis (Diptera: Tephritidae) through comparative genomic analysis with Drosophila melanogaster utilizing modENCODE datasets.</title>
        <authorList>
            <person name="Geib S.M."/>
            <person name="Calla B."/>
            <person name="Hall B."/>
            <person name="Hou S."/>
            <person name="Manoukis N.C."/>
        </authorList>
    </citation>
    <scope>NUCLEOTIDE SEQUENCE</scope>
    <source>
        <strain evidence="3">Punador</strain>
    </source>
</reference>
<accession>A0A034WMZ8</accession>
<dbReference type="AlphaFoldDB" id="A0A034WMZ8"/>
<feature type="chain" id="PRO_5001558144" evidence="2">
    <location>
        <begin position="24"/>
        <end position="99"/>
    </location>
</feature>
<protein>
    <submittedName>
        <fullName evidence="3">Uncharacterized protein</fullName>
    </submittedName>
</protein>
<evidence type="ECO:0000256" key="1">
    <source>
        <dbReference type="SAM" id="MobiDB-lite"/>
    </source>
</evidence>
<dbReference type="EMBL" id="GAKP01002918">
    <property type="protein sequence ID" value="JAC56034.1"/>
    <property type="molecule type" value="Transcribed_RNA"/>
</dbReference>
<feature type="signal peptide" evidence="2">
    <location>
        <begin position="1"/>
        <end position="23"/>
    </location>
</feature>
<sequence length="99" mass="11331">MSPMGKYIIGCLVLLCCVQFSEMARIPRDDNAVKPTSEFAIYLQSMLDSITETMKTTFGTDHLKKVTEDFNRAIQDVERNGGRPFPSTLDESYMRSRVW</sequence>
<name>A0A034WMZ8_BACDO</name>
<evidence type="ECO:0000313" key="3">
    <source>
        <dbReference type="EMBL" id="JAC56034.1"/>
    </source>
</evidence>
<keyword evidence="2" id="KW-0732">Signal</keyword>
<organism evidence="3">
    <name type="scientific">Bactrocera dorsalis</name>
    <name type="common">Oriental fruit fly</name>
    <name type="synonym">Dacus dorsalis</name>
    <dbReference type="NCBI Taxonomy" id="27457"/>
    <lineage>
        <taxon>Eukaryota</taxon>
        <taxon>Metazoa</taxon>
        <taxon>Ecdysozoa</taxon>
        <taxon>Arthropoda</taxon>
        <taxon>Hexapoda</taxon>
        <taxon>Insecta</taxon>
        <taxon>Pterygota</taxon>
        <taxon>Neoptera</taxon>
        <taxon>Endopterygota</taxon>
        <taxon>Diptera</taxon>
        <taxon>Brachycera</taxon>
        <taxon>Muscomorpha</taxon>
        <taxon>Tephritoidea</taxon>
        <taxon>Tephritidae</taxon>
        <taxon>Bactrocera</taxon>
        <taxon>Bactrocera</taxon>
    </lineage>
</organism>